<evidence type="ECO:0000313" key="1">
    <source>
        <dbReference type="EMBL" id="KAJ1191465.1"/>
    </source>
</evidence>
<proteinExistence type="predicted"/>
<name>A0AAV7UQY5_PLEWA</name>
<feature type="non-terminal residue" evidence="1">
    <location>
        <position position="1"/>
    </location>
</feature>
<keyword evidence="2" id="KW-1185">Reference proteome</keyword>
<gene>
    <name evidence="1" type="ORF">NDU88_000781</name>
</gene>
<dbReference type="EMBL" id="JANPWB010000004">
    <property type="protein sequence ID" value="KAJ1191465.1"/>
    <property type="molecule type" value="Genomic_DNA"/>
</dbReference>
<reference evidence="1" key="1">
    <citation type="journal article" date="2022" name="bioRxiv">
        <title>Sequencing and chromosome-scale assembly of the giantPleurodeles waltlgenome.</title>
        <authorList>
            <person name="Brown T."/>
            <person name="Elewa A."/>
            <person name="Iarovenko S."/>
            <person name="Subramanian E."/>
            <person name="Araus A.J."/>
            <person name="Petzold A."/>
            <person name="Susuki M."/>
            <person name="Suzuki K.-i.T."/>
            <person name="Hayashi T."/>
            <person name="Toyoda A."/>
            <person name="Oliveira C."/>
            <person name="Osipova E."/>
            <person name="Leigh N.D."/>
            <person name="Simon A."/>
            <person name="Yun M.H."/>
        </authorList>
    </citation>
    <scope>NUCLEOTIDE SEQUENCE</scope>
    <source>
        <strain evidence="1">20211129_DDA</strain>
        <tissue evidence="1">Liver</tissue>
    </source>
</reference>
<comment type="caution">
    <text evidence="1">The sequence shown here is derived from an EMBL/GenBank/DDBJ whole genome shotgun (WGS) entry which is preliminary data.</text>
</comment>
<accession>A0AAV7UQY5</accession>
<feature type="non-terminal residue" evidence="1">
    <location>
        <position position="101"/>
    </location>
</feature>
<dbReference type="Proteomes" id="UP001066276">
    <property type="component" value="Chromosome 2_2"/>
</dbReference>
<organism evidence="1 2">
    <name type="scientific">Pleurodeles waltl</name>
    <name type="common">Iberian ribbed newt</name>
    <dbReference type="NCBI Taxonomy" id="8319"/>
    <lineage>
        <taxon>Eukaryota</taxon>
        <taxon>Metazoa</taxon>
        <taxon>Chordata</taxon>
        <taxon>Craniata</taxon>
        <taxon>Vertebrata</taxon>
        <taxon>Euteleostomi</taxon>
        <taxon>Amphibia</taxon>
        <taxon>Batrachia</taxon>
        <taxon>Caudata</taxon>
        <taxon>Salamandroidea</taxon>
        <taxon>Salamandridae</taxon>
        <taxon>Pleurodelinae</taxon>
        <taxon>Pleurodeles</taxon>
    </lineage>
</organism>
<dbReference type="AlphaFoldDB" id="A0AAV7UQY5"/>
<evidence type="ECO:0000313" key="2">
    <source>
        <dbReference type="Proteomes" id="UP001066276"/>
    </source>
</evidence>
<protein>
    <submittedName>
        <fullName evidence="1">Uncharacterized protein</fullName>
    </submittedName>
</protein>
<sequence>RSSQSFWEGGMSLELAFGLESSFTMPKSSLQSWALLLMRSVKWARLAMRIRWWCSRLAFLRAARLSGVRSWIHFFLSFWQMLLEVVRSSVNQAGFFLSLDG</sequence>